<reference evidence="2 3" key="1">
    <citation type="submission" date="2021-03" db="EMBL/GenBank/DDBJ databases">
        <title>Genomic Encyclopedia of Type Strains, Phase IV (KMG-IV): sequencing the most valuable type-strain genomes for metagenomic binning, comparative biology and taxonomic classification.</title>
        <authorList>
            <person name="Goeker M."/>
        </authorList>
    </citation>
    <scope>NUCLEOTIDE SEQUENCE [LARGE SCALE GENOMIC DNA]</scope>
    <source>
        <strain evidence="2 3">DSM 27138</strain>
    </source>
</reference>
<proteinExistence type="predicted"/>
<comment type="caution">
    <text evidence="2">The sequence shown here is derived from an EMBL/GenBank/DDBJ whole genome shotgun (WGS) entry which is preliminary data.</text>
</comment>
<keyword evidence="1" id="KW-0472">Membrane</keyword>
<feature type="transmembrane region" description="Helical" evidence="1">
    <location>
        <begin position="12"/>
        <end position="30"/>
    </location>
</feature>
<dbReference type="RefSeq" id="WP_209467725.1">
    <property type="nucleotide sequence ID" value="NZ_JAGGLG010000032.1"/>
</dbReference>
<keyword evidence="1" id="KW-0812">Transmembrane</keyword>
<evidence type="ECO:0000313" key="2">
    <source>
        <dbReference type="EMBL" id="MBP2019620.1"/>
    </source>
</evidence>
<gene>
    <name evidence="2" type="ORF">J2Z79_003062</name>
</gene>
<dbReference type="Proteomes" id="UP001519289">
    <property type="component" value="Unassembled WGS sequence"/>
</dbReference>
<organism evidence="2 3">
    <name type="scientific">Symbiobacterium terraclitae</name>
    <dbReference type="NCBI Taxonomy" id="557451"/>
    <lineage>
        <taxon>Bacteria</taxon>
        <taxon>Bacillati</taxon>
        <taxon>Bacillota</taxon>
        <taxon>Clostridia</taxon>
        <taxon>Eubacteriales</taxon>
        <taxon>Symbiobacteriaceae</taxon>
        <taxon>Symbiobacterium</taxon>
    </lineage>
</organism>
<name>A0ABS4JXB2_9FIRM</name>
<evidence type="ECO:0000256" key="1">
    <source>
        <dbReference type="SAM" id="Phobius"/>
    </source>
</evidence>
<protein>
    <submittedName>
        <fullName evidence="2">Uncharacterized protein</fullName>
    </submittedName>
</protein>
<feature type="transmembrane region" description="Helical" evidence="1">
    <location>
        <begin position="42"/>
        <end position="62"/>
    </location>
</feature>
<accession>A0ABS4JXB2</accession>
<evidence type="ECO:0000313" key="3">
    <source>
        <dbReference type="Proteomes" id="UP001519289"/>
    </source>
</evidence>
<dbReference type="EMBL" id="JAGGLG010000032">
    <property type="protein sequence ID" value="MBP2019620.1"/>
    <property type="molecule type" value="Genomic_DNA"/>
</dbReference>
<sequence length="121" mass="13142">MYVLVMLHSIVRWLVLAGALLALVGARVTGDSGRDGWGAKAGFLYTVLLDVQVLIGLIIWVLESGWKLNAFFAYVHPVAMLLALVIAHFGRTQQKKTVPAAGFWPFLVSLALVVAGIPWAQ</sequence>
<feature type="transmembrane region" description="Helical" evidence="1">
    <location>
        <begin position="101"/>
        <end position="120"/>
    </location>
</feature>
<keyword evidence="1" id="KW-1133">Transmembrane helix</keyword>
<keyword evidence="3" id="KW-1185">Reference proteome</keyword>
<feature type="transmembrane region" description="Helical" evidence="1">
    <location>
        <begin position="68"/>
        <end position="89"/>
    </location>
</feature>